<organism evidence="1 2">
    <name type="scientific">Cereibacter changlensis JA139</name>
    <dbReference type="NCBI Taxonomy" id="1188249"/>
    <lineage>
        <taxon>Bacteria</taxon>
        <taxon>Pseudomonadati</taxon>
        <taxon>Pseudomonadota</taxon>
        <taxon>Alphaproteobacteria</taxon>
        <taxon>Rhodobacterales</taxon>
        <taxon>Paracoccaceae</taxon>
        <taxon>Cereibacter</taxon>
    </lineage>
</organism>
<gene>
    <name evidence="1" type="ORF">C5F48_20275</name>
</gene>
<dbReference type="RefSeq" id="WP_107665606.1">
    <property type="nucleotide sequence ID" value="NZ_PZKG01000160.1"/>
</dbReference>
<dbReference type="OrthoDB" id="7865895at2"/>
<dbReference type="EMBL" id="PZKG01000160">
    <property type="protein sequence ID" value="PTE19928.1"/>
    <property type="molecule type" value="Genomic_DNA"/>
</dbReference>
<keyword evidence="2" id="KW-1185">Reference proteome</keyword>
<dbReference type="Proteomes" id="UP000241010">
    <property type="component" value="Unassembled WGS sequence"/>
</dbReference>
<accession>A0A2T4JPS0</accession>
<proteinExistence type="predicted"/>
<reference evidence="1 2" key="1">
    <citation type="submission" date="2018-03" db="EMBL/GenBank/DDBJ databases">
        <title>Cereibacter changlensis.</title>
        <authorList>
            <person name="Meyer T.E."/>
            <person name="Miller S."/>
            <person name="Lodha T."/>
            <person name="Gandham S."/>
            <person name="Chintalapati S."/>
            <person name="Chintalapati V.R."/>
        </authorList>
    </citation>
    <scope>NUCLEOTIDE SEQUENCE [LARGE SCALE GENOMIC DNA]</scope>
    <source>
        <strain evidence="1 2">JA139</strain>
    </source>
</reference>
<protein>
    <submittedName>
        <fullName evidence="1">Uncharacterized protein</fullName>
    </submittedName>
</protein>
<comment type="caution">
    <text evidence="1">The sequence shown here is derived from an EMBL/GenBank/DDBJ whole genome shotgun (WGS) entry which is preliminary data.</text>
</comment>
<sequence length="90" mass="9539">MAEPQSVGRLALRVEGDWWVAYHAAGGTMEGAVPLGSIAMAAVAGNPARKAGFLALMQEVLADRVEQETGLRPQFTVPARAPEHERSGRA</sequence>
<evidence type="ECO:0000313" key="1">
    <source>
        <dbReference type="EMBL" id="PTE19928.1"/>
    </source>
</evidence>
<evidence type="ECO:0000313" key="2">
    <source>
        <dbReference type="Proteomes" id="UP000241010"/>
    </source>
</evidence>
<dbReference type="AlphaFoldDB" id="A0A2T4JPS0"/>
<name>A0A2T4JPS0_9RHOB</name>